<proteinExistence type="predicted"/>
<reference evidence="3" key="2">
    <citation type="submission" date="2023-06" db="EMBL/GenBank/DDBJ databases">
        <authorList>
            <consortium name="Lawrence Berkeley National Laboratory"/>
            <person name="Haridas S."/>
            <person name="Hensen N."/>
            <person name="Bonometti L."/>
            <person name="Westerberg I."/>
            <person name="Brannstrom I.O."/>
            <person name="Guillou S."/>
            <person name="Cros-Aarteil S."/>
            <person name="Calhoun S."/>
            <person name="Kuo A."/>
            <person name="Mondo S."/>
            <person name="Pangilinan J."/>
            <person name="Riley R."/>
            <person name="LaButti K."/>
            <person name="Andreopoulos B."/>
            <person name="Lipzen A."/>
            <person name="Chen C."/>
            <person name="Yanf M."/>
            <person name="Daum C."/>
            <person name="Ng V."/>
            <person name="Clum A."/>
            <person name="Steindorff A."/>
            <person name="Ohm R."/>
            <person name="Martin F."/>
            <person name="Silar P."/>
            <person name="Natvig D."/>
            <person name="Lalanne C."/>
            <person name="Gautier V."/>
            <person name="Ament-velasquez S.L."/>
            <person name="Kruys A."/>
            <person name="Hutchinson M.I."/>
            <person name="Powell A.J."/>
            <person name="Barry K."/>
            <person name="Miller A.N."/>
            <person name="Grigoriev I.V."/>
            <person name="Debuchy R."/>
            <person name="Gladieux P."/>
            <person name="Thoren M.H."/>
            <person name="Johannesson H."/>
        </authorList>
    </citation>
    <scope>NUCLEOTIDE SEQUENCE</scope>
    <source>
        <strain evidence="3">CBS 232.78</strain>
    </source>
</reference>
<name>A0AAE0U1V4_9PEZI</name>
<dbReference type="EMBL" id="JAULSW010000003">
    <property type="protein sequence ID" value="KAK3387923.1"/>
    <property type="molecule type" value="Genomic_DNA"/>
</dbReference>
<organism evidence="3 4">
    <name type="scientific">Podospora didyma</name>
    <dbReference type="NCBI Taxonomy" id="330526"/>
    <lineage>
        <taxon>Eukaryota</taxon>
        <taxon>Fungi</taxon>
        <taxon>Dikarya</taxon>
        <taxon>Ascomycota</taxon>
        <taxon>Pezizomycotina</taxon>
        <taxon>Sordariomycetes</taxon>
        <taxon>Sordariomycetidae</taxon>
        <taxon>Sordariales</taxon>
        <taxon>Podosporaceae</taxon>
        <taxon>Podospora</taxon>
    </lineage>
</organism>
<dbReference type="Proteomes" id="UP001285441">
    <property type="component" value="Unassembled WGS sequence"/>
</dbReference>
<accession>A0AAE0U1V4</accession>
<feature type="domain" description="DUF7689" evidence="2">
    <location>
        <begin position="84"/>
        <end position="218"/>
    </location>
</feature>
<evidence type="ECO:0000259" key="2">
    <source>
        <dbReference type="Pfam" id="PF24738"/>
    </source>
</evidence>
<dbReference type="Pfam" id="PF24738">
    <property type="entry name" value="DUF7689"/>
    <property type="match status" value="1"/>
</dbReference>
<feature type="region of interest" description="Disordered" evidence="1">
    <location>
        <begin position="222"/>
        <end position="251"/>
    </location>
</feature>
<sequence length="251" mass="27072">MLPSQTLSPIIHTAQHLKTTSSIHLLTDSVSHNFTQFQTPPTNIITMSQPAFAGVIHEPRAPTKAEQEKLVKRWPKLATGGFRVIGEASTAYNCLGWAVGVKKDAGADNMSLFGGAPSRRFRAGAKQFEKDPADDWFVEPLWAYMAEHGFEPTANKAEAVIDVYGVEKAPVGRFPVLHFSLKLGTKWTSKVSKDGLCIEHERGALESAEYGTVLGYYKRKAAATAGGSSSTSKGTGTGSGRSSKSSSLERK</sequence>
<keyword evidence="4" id="KW-1185">Reference proteome</keyword>
<dbReference type="AlphaFoldDB" id="A0AAE0U1V4"/>
<dbReference type="InterPro" id="IPR056106">
    <property type="entry name" value="DUF7689"/>
</dbReference>
<reference evidence="3" key="1">
    <citation type="journal article" date="2023" name="Mol. Phylogenet. Evol.">
        <title>Genome-scale phylogeny and comparative genomics of the fungal order Sordariales.</title>
        <authorList>
            <person name="Hensen N."/>
            <person name="Bonometti L."/>
            <person name="Westerberg I."/>
            <person name="Brannstrom I.O."/>
            <person name="Guillou S."/>
            <person name="Cros-Aarteil S."/>
            <person name="Calhoun S."/>
            <person name="Haridas S."/>
            <person name="Kuo A."/>
            <person name="Mondo S."/>
            <person name="Pangilinan J."/>
            <person name="Riley R."/>
            <person name="LaButti K."/>
            <person name="Andreopoulos B."/>
            <person name="Lipzen A."/>
            <person name="Chen C."/>
            <person name="Yan M."/>
            <person name="Daum C."/>
            <person name="Ng V."/>
            <person name="Clum A."/>
            <person name="Steindorff A."/>
            <person name="Ohm R.A."/>
            <person name="Martin F."/>
            <person name="Silar P."/>
            <person name="Natvig D.O."/>
            <person name="Lalanne C."/>
            <person name="Gautier V."/>
            <person name="Ament-Velasquez S.L."/>
            <person name="Kruys A."/>
            <person name="Hutchinson M.I."/>
            <person name="Powell A.J."/>
            <person name="Barry K."/>
            <person name="Miller A.N."/>
            <person name="Grigoriev I.V."/>
            <person name="Debuchy R."/>
            <person name="Gladieux P."/>
            <person name="Hiltunen Thoren M."/>
            <person name="Johannesson H."/>
        </authorList>
    </citation>
    <scope>NUCLEOTIDE SEQUENCE</scope>
    <source>
        <strain evidence="3">CBS 232.78</strain>
    </source>
</reference>
<evidence type="ECO:0000313" key="4">
    <source>
        <dbReference type="Proteomes" id="UP001285441"/>
    </source>
</evidence>
<gene>
    <name evidence="3" type="ORF">B0H63DRAFT_542397</name>
</gene>
<comment type="caution">
    <text evidence="3">The sequence shown here is derived from an EMBL/GenBank/DDBJ whole genome shotgun (WGS) entry which is preliminary data.</text>
</comment>
<protein>
    <recommendedName>
        <fullName evidence="2">DUF7689 domain-containing protein</fullName>
    </recommendedName>
</protein>
<evidence type="ECO:0000256" key="1">
    <source>
        <dbReference type="SAM" id="MobiDB-lite"/>
    </source>
</evidence>
<evidence type="ECO:0000313" key="3">
    <source>
        <dbReference type="EMBL" id="KAK3387923.1"/>
    </source>
</evidence>